<evidence type="ECO:0000313" key="1">
    <source>
        <dbReference type="EMBL" id="XCG46693.1"/>
    </source>
</evidence>
<protein>
    <submittedName>
        <fullName evidence="1">Uncharacterized protein</fullName>
    </submittedName>
</protein>
<dbReference type="EMBL" id="CP159253">
    <property type="protein sequence ID" value="XCG46693.1"/>
    <property type="molecule type" value="Genomic_DNA"/>
</dbReference>
<gene>
    <name evidence="1" type="ORF">ABVK50_15340</name>
</gene>
<dbReference type="RefSeq" id="WP_353645769.1">
    <property type="nucleotide sequence ID" value="NZ_CP159253.1"/>
</dbReference>
<sequence>MASEEKVAELGQHFDNLATVVSKALGGASDEDDDDVQEIGSWAELTSAFQTLGGHIGN</sequence>
<reference evidence="1" key="1">
    <citation type="submission" date="2024-06" db="EMBL/GenBank/DDBJ databases">
        <title>Mesorhizobium karijinii sp. nov., a symbiont of the iconic Swainsona formosa from arid Australia.</title>
        <authorList>
            <person name="Hill Y.J."/>
            <person name="Watkin E.L.J."/>
            <person name="O'Hara G.W."/>
            <person name="Terpolilli J."/>
            <person name="Tye M.L."/>
            <person name="Kohlmeier M.G."/>
        </authorList>
    </citation>
    <scope>NUCLEOTIDE SEQUENCE</scope>
    <source>
        <strain evidence="1">WSM2240</strain>
    </source>
</reference>
<organism evidence="1">
    <name type="scientific">Mesorhizobium sp. WSM2240</name>
    <dbReference type="NCBI Taxonomy" id="3228851"/>
    <lineage>
        <taxon>Bacteria</taxon>
        <taxon>Pseudomonadati</taxon>
        <taxon>Pseudomonadota</taxon>
        <taxon>Alphaproteobacteria</taxon>
        <taxon>Hyphomicrobiales</taxon>
        <taxon>Phyllobacteriaceae</taxon>
        <taxon>Mesorhizobium</taxon>
    </lineage>
</organism>
<dbReference type="AlphaFoldDB" id="A0AAU8CIP3"/>
<proteinExistence type="predicted"/>
<name>A0AAU8CIP3_9HYPH</name>
<accession>A0AAU8CIP3</accession>